<dbReference type="EMBL" id="AP028907">
    <property type="protein sequence ID" value="BES82563.1"/>
    <property type="molecule type" value="Genomic_DNA"/>
</dbReference>
<evidence type="ECO:0000313" key="1">
    <source>
        <dbReference type="EMBL" id="BES82563.1"/>
    </source>
</evidence>
<organism evidence="1 2">
    <name type="scientific">Pyrodictium abyssi</name>
    <dbReference type="NCBI Taxonomy" id="54256"/>
    <lineage>
        <taxon>Archaea</taxon>
        <taxon>Thermoproteota</taxon>
        <taxon>Thermoprotei</taxon>
        <taxon>Desulfurococcales</taxon>
        <taxon>Pyrodictiaceae</taxon>
        <taxon>Pyrodictium</taxon>
    </lineage>
</organism>
<proteinExistence type="predicted"/>
<keyword evidence="2" id="KW-1185">Reference proteome</keyword>
<evidence type="ECO:0008006" key="3">
    <source>
        <dbReference type="Google" id="ProtNLM"/>
    </source>
</evidence>
<gene>
    <name evidence="1" type="ORF">PABY_21300</name>
</gene>
<dbReference type="Proteomes" id="UP001341135">
    <property type="component" value="Chromosome"/>
</dbReference>
<protein>
    <recommendedName>
        <fullName evidence="3">DUF4352 domain-containing protein</fullName>
    </recommendedName>
</protein>
<accession>A0ABN6ZQS7</accession>
<dbReference type="InterPro" id="IPR013373">
    <property type="entry name" value="Flagellin/pilin_N_arc"/>
</dbReference>
<name>A0ABN6ZQS7_9CREN</name>
<sequence length="134" mass="14098">MPRRLRGLSPLVASAILLAAVLAVGAVIYSYVHTSTAAVVEKPQLMITADADYVGSTAYVEISITNSGGAAANITDVTIDGQSVKSQLFSGSYYLLKPGKELHKVVELSNLPSGEHIIIVTLADGTEFKSKFTS</sequence>
<reference evidence="1 2" key="1">
    <citation type="submission" date="2023-09" db="EMBL/GenBank/DDBJ databases">
        <title>Pyrofollis japonicus gen. nov. sp. nov., a novel member of the family Pyrodictiaceae isolated from the Iheya North hydrothermal field.</title>
        <authorList>
            <person name="Miyazaki U."/>
            <person name="Sanari M."/>
            <person name="Tame A."/>
            <person name="Kitajima M."/>
            <person name="Okamoto A."/>
            <person name="Sawayama S."/>
            <person name="Miyazaki J."/>
            <person name="Takai K."/>
            <person name="Nakagawa S."/>
        </authorList>
    </citation>
    <scope>NUCLEOTIDE SEQUENCE [LARGE SCALE GENOMIC DNA]</scope>
    <source>
        <strain evidence="1 2">AV2</strain>
    </source>
</reference>
<evidence type="ECO:0000313" key="2">
    <source>
        <dbReference type="Proteomes" id="UP001341135"/>
    </source>
</evidence>
<dbReference type="NCBIfam" id="TIGR02537">
    <property type="entry name" value="arch_flag_Nterm"/>
    <property type="match status" value="1"/>
</dbReference>
<dbReference type="RefSeq" id="WP_338250004.1">
    <property type="nucleotide sequence ID" value="NZ_AP028907.1"/>
</dbReference>
<dbReference type="GeneID" id="89290137"/>